<dbReference type="EMBL" id="SJPX01000005">
    <property type="protein sequence ID" value="TWU48417.1"/>
    <property type="molecule type" value="Genomic_DNA"/>
</dbReference>
<dbReference type="Gene3D" id="2.60.120.200">
    <property type="match status" value="1"/>
</dbReference>
<evidence type="ECO:0000256" key="3">
    <source>
        <dbReference type="SAM" id="MobiDB-lite"/>
    </source>
</evidence>
<name>A0A5C6EJX8_9BACT</name>
<dbReference type="InterPro" id="IPR036909">
    <property type="entry name" value="Cyt_c-like_dom_sf"/>
</dbReference>
<feature type="domain" description="LamG-like jellyroll fold" evidence="5">
    <location>
        <begin position="454"/>
        <end position="598"/>
    </location>
</feature>
<dbReference type="InterPro" id="IPR011429">
    <property type="entry name" value="Cyt_c_Planctomycete-type"/>
</dbReference>
<dbReference type="GO" id="GO:0020037">
    <property type="term" value="F:heme binding"/>
    <property type="evidence" value="ECO:0007669"/>
    <property type="project" value="InterPro"/>
</dbReference>
<evidence type="ECO:0000259" key="5">
    <source>
        <dbReference type="SMART" id="SM00560"/>
    </source>
</evidence>
<dbReference type="InterPro" id="IPR011444">
    <property type="entry name" value="DUF1549"/>
</dbReference>
<feature type="chain" id="PRO_5022722685" evidence="4">
    <location>
        <begin position="19"/>
        <end position="1007"/>
    </location>
</feature>
<dbReference type="Pfam" id="PF07583">
    <property type="entry name" value="PSCyt2"/>
    <property type="match status" value="1"/>
</dbReference>
<accession>A0A5C6EJX8</accession>
<evidence type="ECO:0000313" key="6">
    <source>
        <dbReference type="EMBL" id="TWU48417.1"/>
    </source>
</evidence>
<keyword evidence="7" id="KW-1185">Reference proteome</keyword>
<dbReference type="Pfam" id="PF07635">
    <property type="entry name" value="PSCyt1"/>
    <property type="match status" value="1"/>
</dbReference>
<evidence type="ECO:0000256" key="1">
    <source>
        <dbReference type="ARBA" id="ARBA00022729"/>
    </source>
</evidence>
<dbReference type="InterPro" id="IPR013320">
    <property type="entry name" value="ConA-like_dom_sf"/>
</dbReference>
<dbReference type="SMART" id="SM00560">
    <property type="entry name" value="LamGL"/>
    <property type="match status" value="1"/>
</dbReference>
<dbReference type="Pfam" id="PF13385">
    <property type="entry name" value="Laminin_G_3"/>
    <property type="match status" value="1"/>
</dbReference>
<dbReference type="InterPro" id="IPR022655">
    <property type="entry name" value="DUF1553"/>
</dbReference>
<evidence type="ECO:0000313" key="7">
    <source>
        <dbReference type="Proteomes" id="UP000317977"/>
    </source>
</evidence>
<reference evidence="6 7" key="1">
    <citation type="submission" date="2019-02" db="EMBL/GenBank/DDBJ databases">
        <title>Deep-cultivation of Planctomycetes and their phenomic and genomic characterization uncovers novel biology.</title>
        <authorList>
            <person name="Wiegand S."/>
            <person name="Jogler M."/>
            <person name="Boedeker C."/>
            <person name="Pinto D."/>
            <person name="Vollmers J."/>
            <person name="Rivas-Marin E."/>
            <person name="Kohn T."/>
            <person name="Peeters S.H."/>
            <person name="Heuer A."/>
            <person name="Rast P."/>
            <person name="Oberbeckmann S."/>
            <person name="Bunk B."/>
            <person name="Jeske O."/>
            <person name="Meyerdierks A."/>
            <person name="Storesund J.E."/>
            <person name="Kallscheuer N."/>
            <person name="Luecker S."/>
            <person name="Lage O.M."/>
            <person name="Pohl T."/>
            <person name="Merkel B.J."/>
            <person name="Hornburger P."/>
            <person name="Mueller R.-W."/>
            <person name="Bruemmer F."/>
            <person name="Labrenz M."/>
            <person name="Spormann A.M."/>
            <person name="Op Den Camp H."/>
            <person name="Overmann J."/>
            <person name="Amann R."/>
            <person name="Jetten M.S.M."/>
            <person name="Mascher T."/>
            <person name="Medema M.H."/>
            <person name="Devos D.P."/>
            <person name="Kaster A.-K."/>
            <person name="Ovreas L."/>
            <person name="Rohde M."/>
            <person name="Galperin M.Y."/>
            <person name="Jogler C."/>
        </authorList>
    </citation>
    <scope>NUCLEOTIDE SEQUENCE [LARGE SCALE GENOMIC DNA]</scope>
    <source>
        <strain evidence="6 7">Poly59</strain>
    </source>
</reference>
<gene>
    <name evidence="6" type="ORF">Poly59_52650</name>
</gene>
<dbReference type="AlphaFoldDB" id="A0A5C6EJX8"/>
<proteinExistence type="predicted"/>
<dbReference type="Proteomes" id="UP000317977">
    <property type="component" value="Unassembled WGS sequence"/>
</dbReference>
<evidence type="ECO:0000256" key="2">
    <source>
        <dbReference type="ARBA" id="ARBA00023157"/>
    </source>
</evidence>
<feature type="signal peptide" evidence="4">
    <location>
        <begin position="1"/>
        <end position="18"/>
    </location>
</feature>
<keyword evidence="1 4" id="KW-0732">Signal</keyword>
<dbReference type="InterPro" id="IPR006558">
    <property type="entry name" value="LamG-like"/>
</dbReference>
<sequence precursor="true">MRYPTFLLTALFAFPALAADPPVTFNRDIRPILSENCFHCHGPDDAHQEAGLRLDIAGEVDFDEVIARVTSEDPDTIMPPPDADRILKPAEIDLIKDWVQQGAQYQGHWSFISPTAPKIPASDDPTLSPIDRFIQRKLDEQAIAPAPPASKETLIRRATFDLIGLPPTIAEIDEFLNDDSPLAYEHLLDRLLDRPEYGERMASEWLDAARYSDTYGFQVDRDRYVWPWRDWVIGALNDNLPYDQFITQQLAGDLLPPAATTDETRKQVLATTFNRLHPQESEGGSVPEEYRIEYVTDRAQTVATAIMGLTYECCRCHNHKYDPISQEEYFQLTAFFDNIDEAGLYSYFTDAIPTPTLTLPTPSQEASLEKKRTDLVAVEKSAREVREKHRAFWQQQIGDGHFTDFQSIPPIYSLDFEHSPPGRNSLVEGIDGNAFQLTGDDAVNTTVGNFDRSEPFSVSLWIKTPDVKERAVVFHRSRAWTDAASRGYELLIEDGKLAWSLIHFWPGNQISIKTTGAVPVGQWVHVAVTNDGSSRAHGLRIYVNGKQAETETIQDSLIKNITGGGGDTIAIGERFRDRGFKNGSVDKLRVFDVAITEFEARNEAALQSSPNDVPPEILIDHALARHDVSIESLSKKLLDARTAKCRVEDSLQEIMVMRESAGRRDTHVLGRGDYSQPEQVVSPGTPASMLPFPTNAPRNRLGLAKWLTDPKHPLTARVAVNRLWQILFGTGLVRTPEDFGSQGTPPSHPELLDELATRYIAIGWDTKAMLKRIMLSRTYRQSSRNPDESSMRKDPENVFLSRFPSYRLPAEMMRDASLAISGKLVKTIGGPPAKPYEVEASFKPVDRDKGDGLYRRSLYTYWKRTAPAPVMMTLDAPSRDVCRVSRERTASPLQAFVMLNGPQYVEAARGFAETLAQKHAGDTLGTDGVAEAFLAITSRRANQNEQQVLEELYAKQKSYFDADPSRATELLEVGDSAFDANLPGSPVAAMTVVIGTLLNYDGSMVKR</sequence>
<organism evidence="6 7">
    <name type="scientific">Rubripirellula reticaptiva</name>
    <dbReference type="NCBI Taxonomy" id="2528013"/>
    <lineage>
        <taxon>Bacteria</taxon>
        <taxon>Pseudomonadati</taxon>
        <taxon>Planctomycetota</taxon>
        <taxon>Planctomycetia</taxon>
        <taxon>Pirellulales</taxon>
        <taxon>Pirellulaceae</taxon>
        <taxon>Rubripirellula</taxon>
    </lineage>
</organism>
<dbReference type="SUPFAM" id="SSF46626">
    <property type="entry name" value="Cytochrome c"/>
    <property type="match status" value="1"/>
</dbReference>
<dbReference type="PANTHER" id="PTHR35889:SF3">
    <property type="entry name" value="F-BOX DOMAIN-CONTAINING PROTEIN"/>
    <property type="match status" value="1"/>
</dbReference>
<dbReference type="PANTHER" id="PTHR35889">
    <property type="entry name" value="CYCLOINULO-OLIGOSACCHARIDE FRUCTANOTRANSFERASE-RELATED"/>
    <property type="match status" value="1"/>
</dbReference>
<dbReference type="SUPFAM" id="SSF49899">
    <property type="entry name" value="Concanavalin A-like lectins/glucanases"/>
    <property type="match status" value="1"/>
</dbReference>
<evidence type="ECO:0000256" key="4">
    <source>
        <dbReference type="SAM" id="SignalP"/>
    </source>
</evidence>
<comment type="caution">
    <text evidence="6">The sequence shown here is derived from an EMBL/GenBank/DDBJ whole genome shotgun (WGS) entry which is preliminary data.</text>
</comment>
<protein>
    <submittedName>
        <fullName evidence="6">Planctomycete cytochrome C</fullName>
    </submittedName>
</protein>
<dbReference type="RefSeq" id="WP_246151919.1">
    <property type="nucleotide sequence ID" value="NZ_SJPX01000005.1"/>
</dbReference>
<keyword evidence="2" id="KW-1015">Disulfide bond</keyword>
<dbReference type="Pfam" id="PF07587">
    <property type="entry name" value="PSD1"/>
    <property type="match status" value="1"/>
</dbReference>
<feature type="region of interest" description="Disordered" evidence="3">
    <location>
        <begin position="667"/>
        <end position="692"/>
    </location>
</feature>
<dbReference type="GO" id="GO:0009055">
    <property type="term" value="F:electron transfer activity"/>
    <property type="evidence" value="ECO:0007669"/>
    <property type="project" value="InterPro"/>
</dbReference>